<evidence type="ECO:0000313" key="2">
    <source>
        <dbReference type="Proteomes" id="UP001058460"/>
    </source>
</evidence>
<sequence length="52" mass="6013">MSDGWMDDFLEAAYEDRNGGAFELPSTLDDLLDEMTEREYDDEDEADWSGDE</sequence>
<organism evidence="1 2">
    <name type="scientific">Gordonia phage Patos</name>
    <dbReference type="NCBI Taxonomy" id="2927262"/>
    <lineage>
        <taxon>Viruses</taxon>
        <taxon>Duplodnaviria</taxon>
        <taxon>Heunggongvirae</taxon>
        <taxon>Uroviricota</taxon>
        <taxon>Caudoviricetes</taxon>
        <taxon>Dovevirinae</taxon>
        <taxon>Lambovirus</taxon>
        <taxon>Lambovirus patos</taxon>
    </lineage>
</organism>
<keyword evidence="2" id="KW-1185">Reference proteome</keyword>
<accession>A0A9E7QRM1</accession>
<name>A0A9E7QRM1_9CAUD</name>
<proteinExistence type="predicted"/>
<dbReference type="EMBL" id="OP172876">
    <property type="protein sequence ID" value="UVT31753.1"/>
    <property type="molecule type" value="Genomic_DNA"/>
</dbReference>
<evidence type="ECO:0000313" key="1">
    <source>
        <dbReference type="EMBL" id="UVT31753.1"/>
    </source>
</evidence>
<dbReference type="Proteomes" id="UP001058460">
    <property type="component" value="Segment"/>
</dbReference>
<protein>
    <submittedName>
        <fullName evidence="1">Uncharacterized protein</fullName>
    </submittedName>
</protein>
<gene>
    <name evidence="1" type="primary">60</name>
    <name evidence="1" type="ORF">SEA_PATOS_60</name>
</gene>
<reference evidence="1 2" key="1">
    <citation type="submission" date="2022-08" db="EMBL/GenBank/DDBJ databases">
        <authorList>
            <person name="Bombaywala R."/>
            <person name="DeGraw A.S."/>
            <person name="Deol M.S."/>
            <person name="Dollard K.E."/>
            <person name="Jebaraj J."/>
            <person name="Kayayan G.N."/>
            <person name="Miranda B.C."/>
            <person name="Momoh A.E."/>
            <person name="Morales E."/>
            <person name="Nunes A.C."/>
            <person name="Oropallo A.M."/>
            <person name="Otterstedt S.C."/>
            <person name="Pridell A.T."/>
            <person name="Roberts J.I."/>
            <person name="Ruiz G.A."/>
            <person name="Sangasani D."/>
            <person name="Smith R.D."/>
            <person name="Tarar M."/>
            <person name="Singh V."/>
            <person name="Meng B."/>
            <person name="Jayachandran P."/>
            <person name="Warner M.H."/>
            <person name="Garlena R.A."/>
            <person name="Russell D.A."/>
            <person name="Jacobs-Sera D."/>
            <person name="Hatfull G.F."/>
        </authorList>
    </citation>
    <scope>NUCLEOTIDE SEQUENCE [LARGE SCALE GENOMIC DNA]</scope>
</reference>